<evidence type="ECO:0000256" key="6">
    <source>
        <dbReference type="ARBA" id="ARBA00023136"/>
    </source>
</evidence>
<feature type="transmembrane region" description="Helical" evidence="7">
    <location>
        <begin position="102"/>
        <end position="125"/>
    </location>
</feature>
<evidence type="ECO:0000313" key="9">
    <source>
        <dbReference type="EMBL" id="MBM6819718.1"/>
    </source>
</evidence>
<dbReference type="Proteomes" id="UP000767334">
    <property type="component" value="Unassembled WGS sequence"/>
</dbReference>
<dbReference type="RefSeq" id="WP_204572357.1">
    <property type="nucleotide sequence ID" value="NZ_JACJLL010000059.1"/>
</dbReference>
<keyword evidence="2" id="KW-0813">Transport</keyword>
<evidence type="ECO:0000256" key="3">
    <source>
        <dbReference type="ARBA" id="ARBA00022475"/>
    </source>
</evidence>
<dbReference type="PROSITE" id="PS50850">
    <property type="entry name" value="MFS"/>
    <property type="match status" value="1"/>
</dbReference>
<evidence type="ECO:0000256" key="2">
    <source>
        <dbReference type="ARBA" id="ARBA00022448"/>
    </source>
</evidence>
<feature type="transmembrane region" description="Helical" evidence="7">
    <location>
        <begin position="137"/>
        <end position="160"/>
    </location>
</feature>
<dbReference type="Gene3D" id="1.20.1250.20">
    <property type="entry name" value="MFS general substrate transporter like domains"/>
    <property type="match status" value="2"/>
</dbReference>
<dbReference type="SUPFAM" id="SSF103473">
    <property type="entry name" value="MFS general substrate transporter"/>
    <property type="match status" value="1"/>
</dbReference>
<name>A0ABS2FGN7_9CLOT</name>
<keyword evidence="6 7" id="KW-0472">Membrane</keyword>
<feature type="transmembrane region" description="Helical" evidence="7">
    <location>
        <begin position="45"/>
        <end position="71"/>
    </location>
</feature>
<dbReference type="Pfam" id="PF07690">
    <property type="entry name" value="MFS_1"/>
    <property type="match status" value="1"/>
</dbReference>
<feature type="transmembrane region" description="Helical" evidence="7">
    <location>
        <begin position="224"/>
        <end position="246"/>
    </location>
</feature>
<sequence>MSIKDNIVFKKKELLYFCIQRLLFGFSYSLMIPIIPLYFNTLGLGTFIIGIVMSVYGISKALAQVLVGIVCDKLGDKLVLIISFGLMTLVPLLYTFTNSGFMASIIYILQGAVLGISAPATFSLLSRSLDEDKRGECTGYASAVFTLGGAIGAIIGGFIFTKLNNYKLVFYLTSIGILLTIIFIIINIRKAKFVNKCKKEKESISCKIKGIIETIKNERLLAKIILLGCIALLGDFIYGAIVSIFPFYGQEVLNSTPFYTSVIISIYLFVFGIFAPLGGVTSDKVGVKKQLIIAFMVMIISLFTLSMVKSIVVFTIVIIIYFLGATFLNSALQNSLLKFGENEKIKGIVFGVVGACESLGYAIAPIISSCIYELNKRYFFPILLISTVIIYVIFLLLKKKVFST</sequence>
<feature type="transmembrane region" description="Helical" evidence="7">
    <location>
        <begin position="258"/>
        <end position="279"/>
    </location>
</feature>
<keyword evidence="5 7" id="KW-1133">Transmembrane helix</keyword>
<proteinExistence type="predicted"/>
<evidence type="ECO:0000259" key="8">
    <source>
        <dbReference type="PROSITE" id="PS50850"/>
    </source>
</evidence>
<evidence type="ECO:0000313" key="10">
    <source>
        <dbReference type="Proteomes" id="UP000767334"/>
    </source>
</evidence>
<keyword evidence="10" id="KW-1185">Reference proteome</keyword>
<feature type="transmembrane region" description="Helical" evidence="7">
    <location>
        <begin position="21"/>
        <end position="39"/>
    </location>
</feature>
<dbReference type="InterPro" id="IPR036259">
    <property type="entry name" value="MFS_trans_sf"/>
</dbReference>
<feature type="transmembrane region" description="Helical" evidence="7">
    <location>
        <begin position="78"/>
        <end position="96"/>
    </location>
</feature>
<accession>A0ABS2FGN7</accession>
<comment type="subcellular location">
    <subcellularLocation>
        <location evidence="1">Cell membrane</location>
        <topology evidence="1">Multi-pass membrane protein</topology>
    </subcellularLocation>
</comment>
<reference evidence="9 10" key="1">
    <citation type="journal article" date="2021" name="Sci. Rep.">
        <title>The distribution of antibiotic resistance genes in chicken gut microbiota commensals.</title>
        <authorList>
            <person name="Juricova H."/>
            <person name="Matiasovicova J."/>
            <person name="Kubasova T."/>
            <person name="Cejkova D."/>
            <person name="Rychlik I."/>
        </authorList>
    </citation>
    <scope>NUCLEOTIDE SEQUENCE [LARGE SCALE GENOMIC DNA]</scope>
    <source>
        <strain evidence="9 10">An435</strain>
    </source>
</reference>
<dbReference type="PANTHER" id="PTHR23517:SF3">
    <property type="entry name" value="INTEGRAL MEMBRANE TRANSPORT PROTEIN"/>
    <property type="match status" value="1"/>
</dbReference>
<dbReference type="InterPro" id="IPR020846">
    <property type="entry name" value="MFS_dom"/>
</dbReference>
<feature type="domain" description="Major facilitator superfamily (MFS) profile" evidence="8">
    <location>
        <begin position="13"/>
        <end position="401"/>
    </location>
</feature>
<gene>
    <name evidence="9" type="ORF">H6A19_10285</name>
</gene>
<feature type="transmembrane region" description="Helical" evidence="7">
    <location>
        <begin position="291"/>
        <end position="308"/>
    </location>
</feature>
<evidence type="ECO:0000256" key="4">
    <source>
        <dbReference type="ARBA" id="ARBA00022692"/>
    </source>
</evidence>
<feature type="transmembrane region" description="Helical" evidence="7">
    <location>
        <begin position="314"/>
        <end position="336"/>
    </location>
</feature>
<dbReference type="InterPro" id="IPR050171">
    <property type="entry name" value="MFS_Transporters"/>
</dbReference>
<comment type="caution">
    <text evidence="9">The sequence shown here is derived from an EMBL/GenBank/DDBJ whole genome shotgun (WGS) entry which is preliminary data.</text>
</comment>
<keyword evidence="4 7" id="KW-0812">Transmembrane</keyword>
<dbReference type="InterPro" id="IPR011701">
    <property type="entry name" value="MFS"/>
</dbReference>
<organism evidence="9 10">
    <name type="scientific">Clostridium saudiense</name>
    <dbReference type="NCBI Taxonomy" id="1414720"/>
    <lineage>
        <taxon>Bacteria</taxon>
        <taxon>Bacillati</taxon>
        <taxon>Bacillota</taxon>
        <taxon>Clostridia</taxon>
        <taxon>Eubacteriales</taxon>
        <taxon>Clostridiaceae</taxon>
        <taxon>Clostridium</taxon>
    </lineage>
</organism>
<feature type="transmembrane region" description="Helical" evidence="7">
    <location>
        <begin position="348"/>
        <end position="372"/>
    </location>
</feature>
<keyword evidence="3" id="KW-1003">Cell membrane</keyword>
<evidence type="ECO:0000256" key="7">
    <source>
        <dbReference type="SAM" id="Phobius"/>
    </source>
</evidence>
<feature type="transmembrane region" description="Helical" evidence="7">
    <location>
        <begin position="166"/>
        <end position="188"/>
    </location>
</feature>
<dbReference type="EMBL" id="JACJLL010000059">
    <property type="protein sequence ID" value="MBM6819718.1"/>
    <property type="molecule type" value="Genomic_DNA"/>
</dbReference>
<evidence type="ECO:0000256" key="5">
    <source>
        <dbReference type="ARBA" id="ARBA00022989"/>
    </source>
</evidence>
<feature type="transmembrane region" description="Helical" evidence="7">
    <location>
        <begin position="378"/>
        <end position="397"/>
    </location>
</feature>
<protein>
    <submittedName>
        <fullName evidence="9">MFS transporter</fullName>
    </submittedName>
</protein>
<evidence type="ECO:0000256" key="1">
    <source>
        <dbReference type="ARBA" id="ARBA00004651"/>
    </source>
</evidence>
<dbReference type="PANTHER" id="PTHR23517">
    <property type="entry name" value="RESISTANCE PROTEIN MDTM, PUTATIVE-RELATED-RELATED"/>
    <property type="match status" value="1"/>
</dbReference>